<proteinExistence type="predicted"/>
<evidence type="ECO:0000313" key="3">
    <source>
        <dbReference type="Proteomes" id="UP001498398"/>
    </source>
</evidence>
<feature type="chain" id="PRO_5045600213" evidence="1">
    <location>
        <begin position="24"/>
        <end position="119"/>
    </location>
</feature>
<name>A0ABR1J9C6_9AGAR</name>
<evidence type="ECO:0000313" key="2">
    <source>
        <dbReference type="EMBL" id="KAK7450594.1"/>
    </source>
</evidence>
<organism evidence="2 3">
    <name type="scientific">Marasmiellus scandens</name>
    <dbReference type="NCBI Taxonomy" id="2682957"/>
    <lineage>
        <taxon>Eukaryota</taxon>
        <taxon>Fungi</taxon>
        <taxon>Dikarya</taxon>
        <taxon>Basidiomycota</taxon>
        <taxon>Agaricomycotina</taxon>
        <taxon>Agaricomycetes</taxon>
        <taxon>Agaricomycetidae</taxon>
        <taxon>Agaricales</taxon>
        <taxon>Marasmiineae</taxon>
        <taxon>Omphalotaceae</taxon>
        <taxon>Marasmiellus</taxon>
    </lineage>
</organism>
<accession>A0ABR1J9C6</accession>
<feature type="signal peptide" evidence="1">
    <location>
        <begin position="1"/>
        <end position="23"/>
    </location>
</feature>
<dbReference type="EMBL" id="JBANRG010000033">
    <property type="protein sequence ID" value="KAK7450594.1"/>
    <property type="molecule type" value="Genomic_DNA"/>
</dbReference>
<evidence type="ECO:0000256" key="1">
    <source>
        <dbReference type="SAM" id="SignalP"/>
    </source>
</evidence>
<comment type="caution">
    <text evidence="2">The sequence shown here is derived from an EMBL/GenBank/DDBJ whole genome shotgun (WGS) entry which is preliminary data.</text>
</comment>
<dbReference type="Proteomes" id="UP001498398">
    <property type="component" value="Unassembled WGS sequence"/>
</dbReference>
<sequence length="119" mass="13253">MQFTSVVKLGLLSLAASLPATLGNQVWIRSLNPEPVQAMVSTFTSNGGSIAWFTLPSNYDNPSQSLWTRTPGGWELAAFRNQTNQNERVGFYHDFSPNATFVTFYSFDYVTFSTENPEA</sequence>
<keyword evidence="1" id="KW-0732">Signal</keyword>
<gene>
    <name evidence="2" type="ORF">VKT23_012904</name>
</gene>
<keyword evidence="3" id="KW-1185">Reference proteome</keyword>
<reference evidence="2 3" key="1">
    <citation type="submission" date="2024-01" db="EMBL/GenBank/DDBJ databases">
        <title>A draft genome for the cacao thread blight pathogen Marasmiellus scandens.</title>
        <authorList>
            <person name="Baruah I.K."/>
            <person name="Leung J."/>
            <person name="Bukari Y."/>
            <person name="Amoako-Attah I."/>
            <person name="Meinhardt L.W."/>
            <person name="Bailey B.A."/>
            <person name="Cohen S.P."/>
        </authorList>
    </citation>
    <scope>NUCLEOTIDE SEQUENCE [LARGE SCALE GENOMIC DNA]</scope>
    <source>
        <strain evidence="2 3">GH-19</strain>
    </source>
</reference>
<protein>
    <submittedName>
        <fullName evidence="2">Uncharacterized protein</fullName>
    </submittedName>
</protein>